<name>A0ABT1I837_9PSEU</name>
<dbReference type="InterPro" id="IPR058649">
    <property type="entry name" value="CzcB_C"/>
</dbReference>
<feature type="region of interest" description="Disordered" evidence="4">
    <location>
        <begin position="343"/>
        <end position="383"/>
    </location>
</feature>
<dbReference type="EMBL" id="JAMTCO010000003">
    <property type="protein sequence ID" value="MCP2268798.1"/>
    <property type="molecule type" value="Genomic_DNA"/>
</dbReference>
<feature type="transmembrane region" description="Helical" evidence="5">
    <location>
        <begin position="5"/>
        <end position="26"/>
    </location>
</feature>
<dbReference type="InterPro" id="IPR050465">
    <property type="entry name" value="UPF0194_transport"/>
</dbReference>
<proteinExistence type="inferred from homology"/>
<sequence length="383" mass="37675">MRRGWLVNGLLAVVLVGVGLGGYFLFFDSGTEPAAAATTRTAAVTARDVTETVTASGAVQSGYTGTASFGTAGTVATVNVKVGDVVSKGQTLGTLDTSQAKLQLTIAQNNLSQAVTNRDTAADAGKDTDQLDNQVTQAVLARDQAKASLAAMTLAAPGDGTITSVGVSVGAKAGAGGSSSSSTSTTASGDFVITDLKNLTLHADVAESDVSKLKVGQTATVTVNALPNEPIQAAVTAVDLLPTTASNVVQYGTTLSLTSPPANLKPGQSASVTITVANAANALAVPSAAVQTVGNASSVTVVENGQETRRTVELGVKGDTYVQVLSGLTENEQVLLPQVATSTQNNNNRNAGGLGGAGGGFGGTGGTGGGARPGGTGGTGPGR</sequence>
<feature type="domain" description="YknX-like beta-barrel" evidence="7">
    <location>
        <begin position="201"/>
        <end position="274"/>
    </location>
</feature>
<evidence type="ECO:0000313" key="9">
    <source>
        <dbReference type="Proteomes" id="UP001205185"/>
    </source>
</evidence>
<feature type="domain" description="CzcB-like C-terminal circularly permuted SH3-like" evidence="6">
    <location>
        <begin position="283"/>
        <end position="334"/>
    </location>
</feature>
<evidence type="ECO:0000256" key="1">
    <source>
        <dbReference type="ARBA" id="ARBA00004196"/>
    </source>
</evidence>
<evidence type="ECO:0000259" key="6">
    <source>
        <dbReference type="Pfam" id="PF25975"/>
    </source>
</evidence>
<dbReference type="Gene3D" id="2.40.420.20">
    <property type="match status" value="1"/>
</dbReference>
<dbReference type="InterPro" id="IPR006143">
    <property type="entry name" value="RND_pump_MFP"/>
</dbReference>
<keyword evidence="5" id="KW-0472">Membrane</keyword>
<dbReference type="RefSeq" id="WP_253885715.1">
    <property type="nucleotide sequence ID" value="NZ_BAAAVB010000001.1"/>
</dbReference>
<gene>
    <name evidence="8" type="ORF">LV75_001285</name>
</gene>
<dbReference type="InterPro" id="IPR058636">
    <property type="entry name" value="Beta-barrel_YknX"/>
</dbReference>
<keyword evidence="5" id="KW-1133">Transmembrane helix</keyword>
<comment type="caution">
    <text evidence="8">The sequence shown here is derived from an EMBL/GenBank/DDBJ whole genome shotgun (WGS) entry which is preliminary data.</text>
</comment>
<dbReference type="SUPFAM" id="SSF111369">
    <property type="entry name" value="HlyD-like secretion proteins"/>
    <property type="match status" value="1"/>
</dbReference>
<evidence type="ECO:0000256" key="3">
    <source>
        <dbReference type="ARBA" id="ARBA00023054"/>
    </source>
</evidence>
<evidence type="ECO:0000256" key="2">
    <source>
        <dbReference type="ARBA" id="ARBA00009477"/>
    </source>
</evidence>
<comment type="similarity">
    <text evidence="2">Belongs to the membrane fusion protein (MFP) (TC 8.A.1) family.</text>
</comment>
<dbReference type="Pfam" id="PF25975">
    <property type="entry name" value="CzcB_C"/>
    <property type="match status" value="1"/>
</dbReference>
<dbReference type="Pfam" id="PF25990">
    <property type="entry name" value="Beta-barrel_YknX"/>
    <property type="match status" value="1"/>
</dbReference>
<comment type="subcellular location">
    <subcellularLocation>
        <location evidence="1">Cell envelope</location>
    </subcellularLocation>
</comment>
<accession>A0ABT1I837</accession>
<evidence type="ECO:0000256" key="4">
    <source>
        <dbReference type="SAM" id="MobiDB-lite"/>
    </source>
</evidence>
<evidence type="ECO:0000256" key="5">
    <source>
        <dbReference type="SAM" id="Phobius"/>
    </source>
</evidence>
<evidence type="ECO:0000259" key="7">
    <source>
        <dbReference type="Pfam" id="PF25990"/>
    </source>
</evidence>
<reference evidence="8 9" key="1">
    <citation type="submission" date="2022-06" db="EMBL/GenBank/DDBJ databases">
        <title>Genomic Encyclopedia of Archaeal and Bacterial Type Strains, Phase II (KMG-II): from individual species to whole genera.</title>
        <authorList>
            <person name="Goeker M."/>
        </authorList>
    </citation>
    <scope>NUCLEOTIDE SEQUENCE [LARGE SCALE GENOMIC DNA]</scope>
    <source>
        <strain evidence="8 9">DSM 44255</strain>
    </source>
</reference>
<dbReference type="Proteomes" id="UP001205185">
    <property type="component" value="Unassembled WGS sequence"/>
</dbReference>
<evidence type="ECO:0000313" key="8">
    <source>
        <dbReference type="EMBL" id="MCP2268798.1"/>
    </source>
</evidence>
<dbReference type="NCBIfam" id="TIGR01730">
    <property type="entry name" value="RND_mfp"/>
    <property type="match status" value="1"/>
</dbReference>
<organism evidence="8 9">
    <name type="scientific">Actinokineospora diospyrosa</name>
    <dbReference type="NCBI Taxonomy" id="103728"/>
    <lineage>
        <taxon>Bacteria</taxon>
        <taxon>Bacillati</taxon>
        <taxon>Actinomycetota</taxon>
        <taxon>Actinomycetes</taxon>
        <taxon>Pseudonocardiales</taxon>
        <taxon>Pseudonocardiaceae</taxon>
        <taxon>Actinokineospora</taxon>
    </lineage>
</organism>
<keyword evidence="5" id="KW-0812">Transmembrane</keyword>
<keyword evidence="3" id="KW-0175">Coiled coil</keyword>
<keyword evidence="9" id="KW-1185">Reference proteome</keyword>
<dbReference type="Gene3D" id="2.40.50.100">
    <property type="match status" value="1"/>
</dbReference>
<dbReference type="Gene3D" id="2.40.30.170">
    <property type="match status" value="1"/>
</dbReference>
<protein>
    <submittedName>
        <fullName evidence="8">Membrane fusion protein, macrolide-specific efflux system</fullName>
    </submittedName>
</protein>
<dbReference type="PANTHER" id="PTHR32347">
    <property type="entry name" value="EFFLUX SYSTEM COMPONENT YKNX-RELATED"/>
    <property type="match status" value="1"/>
</dbReference>
<feature type="compositionally biased region" description="Gly residues" evidence="4">
    <location>
        <begin position="352"/>
        <end position="383"/>
    </location>
</feature>